<accession>A0A9P8AMX9</accession>
<comment type="caution">
    <text evidence="1">The sequence shown here is derived from an EMBL/GenBank/DDBJ whole genome shotgun (WGS) entry which is preliminary data.</text>
</comment>
<protein>
    <submittedName>
        <fullName evidence="1">Uncharacterized protein</fullName>
    </submittedName>
</protein>
<proteinExistence type="predicted"/>
<gene>
    <name evidence="1" type="ORF">BT62DRAFT_471523</name>
</gene>
<dbReference type="Proteomes" id="UP000812287">
    <property type="component" value="Unassembled WGS sequence"/>
</dbReference>
<dbReference type="RefSeq" id="XP_043035208.1">
    <property type="nucleotide sequence ID" value="XM_043181059.1"/>
</dbReference>
<name>A0A9P8AMX9_9AGAR</name>
<evidence type="ECO:0000313" key="1">
    <source>
        <dbReference type="EMBL" id="KAG7441708.1"/>
    </source>
</evidence>
<dbReference type="GeneID" id="66103355"/>
<organism evidence="1 2">
    <name type="scientific">Guyanagaster necrorhizus</name>
    <dbReference type="NCBI Taxonomy" id="856835"/>
    <lineage>
        <taxon>Eukaryota</taxon>
        <taxon>Fungi</taxon>
        <taxon>Dikarya</taxon>
        <taxon>Basidiomycota</taxon>
        <taxon>Agaricomycotina</taxon>
        <taxon>Agaricomycetes</taxon>
        <taxon>Agaricomycetidae</taxon>
        <taxon>Agaricales</taxon>
        <taxon>Marasmiineae</taxon>
        <taxon>Physalacriaceae</taxon>
        <taxon>Guyanagaster</taxon>
    </lineage>
</organism>
<reference evidence="1" key="1">
    <citation type="submission" date="2020-11" db="EMBL/GenBank/DDBJ databases">
        <title>Adaptations for nitrogen fixation in a non-lichenized fungal sporocarp promotes dispersal by wood-feeding termites.</title>
        <authorList>
            <consortium name="DOE Joint Genome Institute"/>
            <person name="Koch R.A."/>
            <person name="Yoon G."/>
            <person name="Arayal U."/>
            <person name="Lail K."/>
            <person name="Amirebrahimi M."/>
            <person name="Labutti K."/>
            <person name="Lipzen A."/>
            <person name="Riley R."/>
            <person name="Barry K."/>
            <person name="Henrissat B."/>
            <person name="Grigoriev I.V."/>
            <person name="Herr J.R."/>
            <person name="Aime M.C."/>
        </authorList>
    </citation>
    <scope>NUCLEOTIDE SEQUENCE</scope>
    <source>
        <strain evidence="1">MCA 3950</strain>
    </source>
</reference>
<dbReference type="AlphaFoldDB" id="A0A9P8AMX9"/>
<evidence type="ECO:0000313" key="2">
    <source>
        <dbReference type="Proteomes" id="UP000812287"/>
    </source>
</evidence>
<dbReference type="EMBL" id="MU250557">
    <property type="protein sequence ID" value="KAG7441708.1"/>
    <property type="molecule type" value="Genomic_DNA"/>
</dbReference>
<sequence>MSRLVCSWLLCVQVPFLRTVYDDVLFLTMIFVRLIFSLSSSCYTTRWACCRDGDIHSVPTSTLTYRGLFTVQAKPCRRGCWRLFLHCLEACCAPFRFLRSLVCCPTDPSGEMGMQGK</sequence>
<keyword evidence="2" id="KW-1185">Reference proteome</keyword>